<organism evidence="1 2">
    <name type="scientific">Haemaphysalis longicornis</name>
    <name type="common">Bush tick</name>
    <dbReference type="NCBI Taxonomy" id="44386"/>
    <lineage>
        <taxon>Eukaryota</taxon>
        <taxon>Metazoa</taxon>
        <taxon>Ecdysozoa</taxon>
        <taxon>Arthropoda</taxon>
        <taxon>Chelicerata</taxon>
        <taxon>Arachnida</taxon>
        <taxon>Acari</taxon>
        <taxon>Parasitiformes</taxon>
        <taxon>Ixodida</taxon>
        <taxon>Ixodoidea</taxon>
        <taxon>Ixodidae</taxon>
        <taxon>Haemaphysalinae</taxon>
        <taxon>Haemaphysalis</taxon>
    </lineage>
</organism>
<dbReference type="VEuPathDB" id="VectorBase:HLOH_065412"/>
<keyword evidence="2" id="KW-1185">Reference proteome</keyword>
<accession>A0A9J6FDJ9</accession>
<evidence type="ECO:0000313" key="2">
    <source>
        <dbReference type="Proteomes" id="UP000821853"/>
    </source>
</evidence>
<name>A0A9J6FDJ9_HAELO</name>
<proteinExistence type="predicted"/>
<comment type="caution">
    <text evidence="1">The sequence shown here is derived from an EMBL/GenBank/DDBJ whole genome shotgun (WGS) entry which is preliminary data.</text>
</comment>
<dbReference type="EMBL" id="JABSTR010000001">
    <property type="protein sequence ID" value="KAH9360417.1"/>
    <property type="molecule type" value="Genomic_DNA"/>
</dbReference>
<dbReference type="AlphaFoldDB" id="A0A9J6FDJ9"/>
<reference evidence="1 2" key="1">
    <citation type="journal article" date="2020" name="Cell">
        <title>Large-Scale Comparative Analyses of Tick Genomes Elucidate Their Genetic Diversity and Vector Capacities.</title>
        <authorList>
            <consortium name="Tick Genome and Microbiome Consortium (TIGMIC)"/>
            <person name="Jia N."/>
            <person name="Wang J."/>
            <person name="Shi W."/>
            <person name="Du L."/>
            <person name="Sun Y."/>
            <person name="Zhan W."/>
            <person name="Jiang J.F."/>
            <person name="Wang Q."/>
            <person name="Zhang B."/>
            <person name="Ji P."/>
            <person name="Bell-Sakyi L."/>
            <person name="Cui X.M."/>
            <person name="Yuan T.T."/>
            <person name="Jiang B.G."/>
            <person name="Yang W.F."/>
            <person name="Lam T.T."/>
            <person name="Chang Q.C."/>
            <person name="Ding S.J."/>
            <person name="Wang X.J."/>
            <person name="Zhu J.G."/>
            <person name="Ruan X.D."/>
            <person name="Zhao L."/>
            <person name="Wei J.T."/>
            <person name="Ye R.Z."/>
            <person name="Que T.C."/>
            <person name="Du C.H."/>
            <person name="Zhou Y.H."/>
            <person name="Cheng J.X."/>
            <person name="Dai P.F."/>
            <person name="Guo W.B."/>
            <person name="Han X.H."/>
            <person name="Huang E.J."/>
            <person name="Li L.F."/>
            <person name="Wei W."/>
            <person name="Gao Y.C."/>
            <person name="Liu J.Z."/>
            <person name="Shao H.Z."/>
            <person name="Wang X."/>
            <person name="Wang C.C."/>
            <person name="Yang T.C."/>
            <person name="Huo Q.B."/>
            <person name="Li W."/>
            <person name="Chen H.Y."/>
            <person name="Chen S.E."/>
            <person name="Zhou L.G."/>
            <person name="Ni X.B."/>
            <person name="Tian J.H."/>
            <person name="Sheng Y."/>
            <person name="Liu T."/>
            <person name="Pan Y.S."/>
            <person name="Xia L.Y."/>
            <person name="Li J."/>
            <person name="Zhao F."/>
            <person name="Cao W.C."/>
        </authorList>
    </citation>
    <scope>NUCLEOTIDE SEQUENCE [LARGE SCALE GENOMIC DNA]</scope>
    <source>
        <strain evidence="1">HaeL-2018</strain>
    </source>
</reference>
<gene>
    <name evidence="1" type="ORF">HPB48_019498</name>
</gene>
<dbReference type="Proteomes" id="UP000821853">
    <property type="component" value="Chromosome 1"/>
</dbReference>
<sequence>MARHAVHRSGVGALAFPAATEDDEAVENFGANVSFGHVLAQPEVLAVHPTLRTGRVRLGDVREAGAAVDVFAAQRVMVRGHAAAGEHAWYESGQAAVELDGATAVGSAAGAHQQISYLRGEGVR</sequence>
<protein>
    <submittedName>
        <fullName evidence="1">Uncharacterized protein</fullName>
    </submittedName>
</protein>
<evidence type="ECO:0000313" key="1">
    <source>
        <dbReference type="EMBL" id="KAH9360417.1"/>
    </source>
</evidence>